<comment type="caution">
    <text evidence="1">The sequence shown here is derived from an EMBL/GenBank/DDBJ whole genome shotgun (WGS) entry which is preliminary data.</text>
</comment>
<dbReference type="EMBL" id="JAVDQH010000007">
    <property type="protein sequence ID" value="MDR6244215.1"/>
    <property type="molecule type" value="Genomic_DNA"/>
</dbReference>
<protein>
    <submittedName>
        <fullName evidence="1">Uncharacterized protein</fullName>
    </submittedName>
</protein>
<keyword evidence="2" id="KW-1185">Reference proteome</keyword>
<proteinExistence type="predicted"/>
<name>A0ABU1IY86_9BACL</name>
<gene>
    <name evidence="1" type="ORF">JOC58_002108</name>
</gene>
<accession>A0ABU1IY86</accession>
<reference evidence="1 2" key="1">
    <citation type="submission" date="2023-07" db="EMBL/GenBank/DDBJ databases">
        <title>Genomic Encyclopedia of Type Strains, Phase IV (KMG-IV): sequencing the most valuable type-strain genomes for metagenomic binning, comparative biology and taxonomic classification.</title>
        <authorList>
            <person name="Goeker M."/>
        </authorList>
    </citation>
    <scope>NUCLEOTIDE SEQUENCE [LARGE SCALE GENOMIC DNA]</scope>
    <source>
        <strain evidence="1 2">DSM 22170</strain>
    </source>
</reference>
<evidence type="ECO:0000313" key="2">
    <source>
        <dbReference type="Proteomes" id="UP001185028"/>
    </source>
</evidence>
<sequence length="104" mass="12176">MKSIYILSRLRTCIEQVVGRFITAYTLYWIPDDGTDFFTLLVDGKIIICMEIEYEQYSSLQEKGSPKLVDYSSCTTNDYIKGLSKTHRIKFEVAREMCHKDMNQ</sequence>
<organism evidence="1 2">
    <name type="scientific">Paenibacillus hunanensis</name>
    <dbReference type="NCBI Taxonomy" id="539262"/>
    <lineage>
        <taxon>Bacteria</taxon>
        <taxon>Bacillati</taxon>
        <taxon>Bacillota</taxon>
        <taxon>Bacilli</taxon>
        <taxon>Bacillales</taxon>
        <taxon>Paenibacillaceae</taxon>
        <taxon>Paenibacillus</taxon>
    </lineage>
</organism>
<evidence type="ECO:0000313" key="1">
    <source>
        <dbReference type="EMBL" id="MDR6244215.1"/>
    </source>
</evidence>
<dbReference type="Proteomes" id="UP001185028">
    <property type="component" value="Unassembled WGS sequence"/>
</dbReference>